<dbReference type="Proteomes" id="UP000567179">
    <property type="component" value="Unassembled WGS sequence"/>
</dbReference>
<gene>
    <name evidence="2" type="ORF">D9619_010046</name>
</gene>
<sequence>MASHKSFNEAQLLIDEEIADLTVRMRNSIRLLKIQRNAAIRVLKTRRNELAPALKLPEEIIVQIFIILRDTSDRHPKSWHQVTHICRYWRGAAIGWPALWARLYNPPHALAALMLERSQSMLLDVSLSTLEPKHSIQTLTIILGQIERIRSLSFRAMPPTFLDIVHDVLANLGRDWKAASLQSLAVGLEPGPRPVVVRLALDVFRPTGLLRCLSLSGGRYDLAMLPLVPNLTALYLYGKSLRQITGVEFTEALRHMQFLEILKIDWKRLHLRQFPPTSQSQPIHLPCLRELEIVHGHQDHFDSFLSLMAHPNLHQLSISSPDSVNNLGTFIQSLVSTIETGDFSPLQYLRVEDEYFTLSARPESSYWLGSLLHMYVPIDDDAGEDDRGFQFVVDIISSITPFDNPDKIPLRYIYLADFDAPVDQFTRLFAPLRHLETIEVYHKLALVLFKALHMASGMPRTSILFPKLQCIICHGVYPTLSSDVFNELHDSLLSRQAQIEGAVPFKLELVGCKYLDESQANQLEEIGVEVVIR</sequence>
<dbReference type="Pfam" id="PF12937">
    <property type="entry name" value="F-box-like"/>
    <property type="match status" value="1"/>
</dbReference>
<feature type="domain" description="F-box" evidence="1">
    <location>
        <begin position="55"/>
        <end position="104"/>
    </location>
</feature>
<dbReference type="Gene3D" id="3.80.10.10">
    <property type="entry name" value="Ribonuclease Inhibitor"/>
    <property type="match status" value="1"/>
</dbReference>
<accession>A0A8H5BL87</accession>
<evidence type="ECO:0000313" key="3">
    <source>
        <dbReference type="Proteomes" id="UP000567179"/>
    </source>
</evidence>
<organism evidence="2 3">
    <name type="scientific">Psilocybe cf. subviscida</name>
    <dbReference type="NCBI Taxonomy" id="2480587"/>
    <lineage>
        <taxon>Eukaryota</taxon>
        <taxon>Fungi</taxon>
        <taxon>Dikarya</taxon>
        <taxon>Basidiomycota</taxon>
        <taxon>Agaricomycotina</taxon>
        <taxon>Agaricomycetes</taxon>
        <taxon>Agaricomycetidae</taxon>
        <taxon>Agaricales</taxon>
        <taxon>Agaricineae</taxon>
        <taxon>Strophariaceae</taxon>
        <taxon>Psilocybe</taxon>
    </lineage>
</organism>
<dbReference type="EMBL" id="JAACJJ010000015">
    <property type="protein sequence ID" value="KAF5325445.1"/>
    <property type="molecule type" value="Genomic_DNA"/>
</dbReference>
<dbReference type="OrthoDB" id="2884925at2759"/>
<dbReference type="SUPFAM" id="SSF52047">
    <property type="entry name" value="RNI-like"/>
    <property type="match status" value="1"/>
</dbReference>
<evidence type="ECO:0000313" key="2">
    <source>
        <dbReference type="EMBL" id="KAF5325445.1"/>
    </source>
</evidence>
<dbReference type="AlphaFoldDB" id="A0A8H5BL87"/>
<name>A0A8H5BL87_9AGAR</name>
<evidence type="ECO:0000259" key="1">
    <source>
        <dbReference type="Pfam" id="PF12937"/>
    </source>
</evidence>
<protein>
    <recommendedName>
        <fullName evidence="1">F-box domain-containing protein</fullName>
    </recommendedName>
</protein>
<proteinExistence type="predicted"/>
<reference evidence="2 3" key="1">
    <citation type="journal article" date="2020" name="ISME J.">
        <title>Uncovering the hidden diversity of litter-decomposition mechanisms in mushroom-forming fungi.</title>
        <authorList>
            <person name="Floudas D."/>
            <person name="Bentzer J."/>
            <person name="Ahren D."/>
            <person name="Johansson T."/>
            <person name="Persson P."/>
            <person name="Tunlid A."/>
        </authorList>
    </citation>
    <scope>NUCLEOTIDE SEQUENCE [LARGE SCALE GENOMIC DNA]</scope>
    <source>
        <strain evidence="2 3">CBS 101986</strain>
    </source>
</reference>
<comment type="caution">
    <text evidence="2">The sequence shown here is derived from an EMBL/GenBank/DDBJ whole genome shotgun (WGS) entry which is preliminary data.</text>
</comment>
<dbReference type="InterPro" id="IPR032675">
    <property type="entry name" value="LRR_dom_sf"/>
</dbReference>
<keyword evidence="3" id="KW-1185">Reference proteome</keyword>
<dbReference type="InterPro" id="IPR001810">
    <property type="entry name" value="F-box_dom"/>
</dbReference>